<dbReference type="Gene3D" id="3.30.70.1440">
    <property type="entry name" value="Multidrug efflux transporter AcrB pore domain"/>
    <property type="match status" value="1"/>
</dbReference>
<name>A0A2Z5N8G1_BURPY</name>
<feature type="transmembrane region" description="Helical" evidence="8">
    <location>
        <begin position="859"/>
        <end position="876"/>
    </location>
</feature>
<dbReference type="Gene3D" id="1.20.1640.10">
    <property type="entry name" value="Multidrug efflux transporter AcrB transmembrane domain"/>
    <property type="match status" value="2"/>
</dbReference>
<dbReference type="SUPFAM" id="SSF82693">
    <property type="entry name" value="Multidrug efflux transporter AcrB pore domain, PN1, PN2, PC1 and PC2 subdomains"/>
    <property type="match status" value="4"/>
</dbReference>
<dbReference type="Proteomes" id="UP000253104">
    <property type="component" value="Chromosome mHSR5_C"/>
</dbReference>
<dbReference type="SUPFAM" id="SSF82714">
    <property type="entry name" value="Multidrug efflux transporter AcrB TolC docking domain, DN and DC subdomains"/>
    <property type="match status" value="2"/>
</dbReference>
<evidence type="ECO:0000313" key="9">
    <source>
        <dbReference type="EMBL" id="AXF25902.1"/>
    </source>
</evidence>
<keyword evidence="7 8" id="KW-0472">Membrane</keyword>
<dbReference type="FunFam" id="1.20.1640.10:FF:000001">
    <property type="entry name" value="Efflux pump membrane transporter"/>
    <property type="match status" value="1"/>
</dbReference>
<dbReference type="PRINTS" id="PR00702">
    <property type="entry name" value="ACRIFLAVINRP"/>
</dbReference>
<dbReference type="Gene3D" id="3.30.2090.10">
    <property type="entry name" value="Multidrug efflux transporter AcrB TolC docking domain, DN and DC subdomains"/>
    <property type="match status" value="2"/>
</dbReference>
<dbReference type="OrthoDB" id="8764373at2"/>
<feature type="transmembrane region" description="Helical" evidence="8">
    <location>
        <begin position="532"/>
        <end position="550"/>
    </location>
</feature>
<feature type="transmembrane region" description="Helical" evidence="8">
    <location>
        <begin position="987"/>
        <end position="1013"/>
    </location>
</feature>
<dbReference type="EMBL" id="CP024904">
    <property type="protein sequence ID" value="AXF25902.1"/>
    <property type="molecule type" value="Genomic_DNA"/>
</dbReference>
<feature type="transmembrane region" description="Helical" evidence="8">
    <location>
        <begin position="334"/>
        <end position="353"/>
    </location>
</feature>
<evidence type="ECO:0000256" key="8">
    <source>
        <dbReference type="SAM" id="Phobius"/>
    </source>
</evidence>
<comment type="subcellular location">
    <subcellularLocation>
        <location evidence="1">Cell inner membrane</location>
        <topology evidence="1">Multi-pass membrane protein</topology>
    </subcellularLocation>
</comment>
<protein>
    <submittedName>
        <fullName evidence="9">Acriflavine resistance protein B</fullName>
    </submittedName>
</protein>
<feature type="transmembrane region" description="Helical" evidence="8">
    <location>
        <begin position="883"/>
        <end position="902"/>
    </location>
</feature>
<feature type="transmembrane region" description="Helical" evidence="8">
    <location>
        <begin position="431"/>
        <end position="451"/>
    </location>
</feature>
<dbReference type="PANTHER" id="PTHR32063">
    <property type="match status" value="1"/>
</dbReference>
<reference evidence="9 10" key="1">
    <citation type="journal article" date="2018" name="ISME J.">
        <title>Involvement of Burkholderiaceae and sulfurous volatiles in disease-suppressive soils.</title>
        <authorList>
            <person name="Carrion V.J."/>
            <person name="Cordovez V."/>
            <person name="Tyc O."/>
            <person name="Etalo D.W."/>
            <person name="de Bruijn I."/>
            <person name="de Jager V.C."/>
            <person name="Medema M.H."/>
            <person name="Eberl L."/>
            <person name="Raaijmakers J.M."/>
        </authorList>
    </citation>
    <scope>NUCLEOTIDE SEQUENCE [LARGE SCALE GENOMIC DNA]</scope>
    <source>
        <strain evidence="10">mHSR5</strain>
    </source>
</reference>
<feature type="transmembrane region" description="Helical" evidence="8">
    <location>
        <begin position="463"/>
        <end position="490"/>
    </location>
</feature>
<feature type="transmembrane region" description="Helical" evidence="8">
    <location>
        <begin position="12"/>
        <end position="32"/>
    </location>
</feature>
<keyword evidence="4" id="KW-0997">Cell inner membrane</keyword>
<dbReference type="Gene3D" id="3.30.70.1320">
    <property type="entry name" value="Multidrug efflux transporter AcrB pore domain like"/>
    <property type="match status" value="1"/>
</dbReference>
<feature type="transmembrane region" description="Helical" evidence="8">
    <location>
        <begin position="360"/>
        <end position="380"/>
    </location>
</feature>
<dbReference type="PANTHER" id="PTHR32063:SF21">
    <property type="entry name" value="MULTIDRUG RESISTANCE PROTEIN MDTB"/>
    <property type="match status" value="1"/>
</dbReference>
<evidence type="ECO:0000313" key="10">
    <source>
        <dbReference type="Proteomes" id="UP000253104"/>
    </source>
</evidence>
<dbReference type="Pfam" id="PF00873">
    <property type="entry name" value="ACR_tran"/>
    <property type="match status" value="1"/>
</dbReference>
<gene>
    <name evidence="9" type="ORF">CUJ89_36495</name>
</gene>
<dbReference type="GO" id="GO:0005886">
    <property type="term" value="C:plasma membrane"/>
    <property type="evidence" value="ECO:0007669"/>
    <property type="project" value="UniProtKB-SubCell"/>
</dbReference>
<feature type="transmembrane region" description="Helical" evidence="8">
    <location>
        <begin position="956"/>
        <end position="975"/>
    </location>
</feature>
<evidence type="ECO:0000256" key="2">
    <source>
        <dbReference type="ARBA" id="ARBA00022448"/>
    </source>
</evidence>
<dbReference type="Gene3D" id="3.30.70.1430">
    <property type="entry name" value="Multidrug efflux transporter AcrB pore domain"/>
    <property type="match status" value="2"/>
</dbReference>
<dbReference type="InterPro" id="IPR027463">
    <property type="entry name" value="AcrB_DN_DC_subdom"/>
</dbReference>
<evidence type="ECO:0000256" key="1">
    <source>
        <dbReference type="ARBA" id="ARBA00004429"/>
    </source>
</evidence>
<organism evidence="9 10">
    <name type="scientific">Burkholderia pyrrocinia</name>
    <name type="common">Pseudomonas pyrrocinia</name>
    <dbReference type="NCBI Taxonomy" id="60550"/>
    <lineage>
        <taxon>Bacteria</taxon>
        <taxon>Pseudomonadati</taxon>
        <taxon>Pseudomonadota</taxon>
        <taxon>Betaproteobacteria</taxon>
        <taxon>Burkholderiales</taxon>
        <taxon>Burkholderiaceae</taxon>
        <taxon>Burkholderia</taxon>
        <taxon>Burkholderia cepacia complex</taxon>
    </lineage>
</organism>
<keyword evidence="6 8" id="KW-1133">Transmembrane helix</keyword>
<keyword evidence="5 8" id="KW-0812">Transmembrane</keyword>
<keyword evidence="2" id="KW-0813">Transport</keyword>
<proteinExistence type="predicted"/>
<dbReference type="RefSeq" id="WP_114182266.1">
    <property type="nucleotide sequence ID" value="NZ_CP024904.1"/>
</dbReference>
<accession>A0A2Z5N8G1</accession>
<evidence type="ECO:0000256" key="3">
    <source>
        <dbReference type="ARBA" id="ARBA00022475"/>
    </source>
</evidence>
<dbReference type="AlphaFoldDB" id="A0A2Z5N8G1"/>
<dbReference type="GO" id="GO:0042910">
    <property type="term" value="F:xenobiotic transmembrane transporter activity"/>
    <property type="evidence" value="ECO:0007669"/>
    <property type="project" value="TreeGrafter"/>
</dbReference>
<dbReference type="FunFam" id="3.30.70.1430:FF:000001">
    <property type="entry name" value="Efflux pump membrane transporter"/>
    <property type="match status" value="1"/>
</dbReference>
<keyword evidence="3" id="KW-1003">Cell membrane</keyword>
<dbReference type="InterPro" id="IPR001036">
    <property type="entry name" value="Acrflvin-R"/>
</dbReference>
<dbReference type="SUPFAM" id="SSF82866">
    <property type="entry name" value="Multidrug efflux transporter AcrB transmembrane domain"/>
    <property type="match status" value="2"/>
</dbReference>
<evidence type="ECO:0000256" key="5">
    <source>
        <dbReference type="ARBA" id="ARBA00022692"/>
    </source>
</evidence>
<sequence>MSLLELFIRRRVATSFLAIAVLLVGLVAYFMLPVAPLPQVDFPTIQVVAKLPGASADTMATSVATPLERQLSNISGITQMTSSSSLGTTSIAIQFDLSRDINSAAQDVQTAINAAGGTLPKNLPNPPTYEKVNPADFTMLSLALTSPSLTLTQLDSYAENFLAQQISQMPGVGLVDFHGQQRPSVRIRIDPDKLAARGLTLEDVRSIVGVQTVNAPKGNLNGPDRSVVLNATDQLTSAAGYRNLVVAYKNGAPVRLDDLGTVIEAAEDTQQAAWLQHERAIIIDVHKQPGYNVVATIRNITSRLPQLEASLPAAAHVRVVGDRTQTIDASVHDVQFTLMLTIALVVMVIFAFLRNVWATVIPSFTIPLSLVATFGVMYLLDYSLDNLSLMGLTIAVGFVVDDAIVVIENVMRHIEEGVPKLRAALLGAREVRFTIVSMTVSLIAVFIPILMMGGIVGRLFREFAVTVSVAIVMSALVSLTVTPMLCGWLIRPPGSDGGRLRTLERWLEVAFVAVESRYERGLDWALAHRKTMLAVTVGTVALTAALFVYMPKGFFPQADSGLIMGVAQAAPDISPPAMAQKMQQLGRLVEADPAVANAYYWIGPNPTVSQGRMMINLKPFGQRTASAAQVLARLRPQVAKVMGITLSMQVRQDIQVGGRISAAQYQYTLQDADVQELNLWAQRLTKRFATLPQLTDVTSDQQASATSATLVIDRNTASRFGITAQAIDDTLYDAFGQRQIATLFTSLNQYHVVEEVDPAFQLTTDALAHLYVRSPLTGELVPMNVLVSIENNVSPISVNHQGLFPSVTISFNLAPGQSLGNAVTAIRAAEAAAAKPDTLTGTFQGTAQAFQASLASEPYLILAALVVVYLVLGMLYENPIHPLTIISTLPSAGVGALLALLLCRQDLSIMGMIGIILLIGIVKKNAIMMIDFALVAEREQGLAPVAAIRQACVLRFRPIMMTTLAALFGALPLAIGHGAGAELRVPLGIAIVGGLILSQLLTLFTTPVVYLAFDRLARRFERQTHGDAAMFDPEVEAERLS</sequence>
<evidence type="ECO:0000256" key="4">
    <source>
        <dbReference type="ARBA" id="ARBA00022519"/>
    </source>
</evidence>
<evidence type="ECO:0000256" key="6">
    <source>
        <dbReference type="ARBA" id="ARBA00022989"/>
    </source>
</evidence>
<evidence type="ECO:0000256" key="7">
    <source>
        <dbReference type="ARBA" id="ARBA00023136"/>
    </source>
</evidence>